<keyword evidence="6 7" id="KW-0472">Membrane</keyword>
<keyword evidence="10" id="KW-1185">Reference proteome</keyword>
<evidence type="ECO:0000256" key="1">
    <source>
        <dbReference type="ARBA" id="ARBA00004533"/>
    </source>
</evidence>
<dbReference type="InterPro" id="IPR003399">
    <property type="entry name" value="Mce/MlaD"/>
</dbReference>
<comment type="subcellular location">
    <subcellularLocation>
        <location evidence="1">Cell inner membrane</location>
    </subcellularLocation>
</comment>
<keyword evidence="2" id="KW-1003">Cell membrane</keyword>
<evidence type="ECO:0000256" key="2">
    <source>
        <dbReference type="ARBA" id="ARBA00022475"/>
    </source>
</evidence>
<dbReference type="Proteomes" id="UP001157133">
    <property type="component" value="Unassembled WGS sequence"/>
</dbReference>
<gene>
    <name evidence="9" type="ORF">theurythT_16100</name>
</gene>
<protein>
    <recommendedName>
        <fullName evidence="8">Mce/MlaD domain-containing protein</fullName>
    </recommendedName>
</protein>
<feature type="transmembrane region" description="Helical" evidence="7">
    <location>
        <begin position="12"/>
        <end position="33"/>
    </location>
</feature>
<accession>A0ABQ6H1T2</accession>
<evidence type="ECO:0000256" key="3">
    <source>
        <dbReference type="ARBA" id="ARBA00022519"/>
    </source>
</evidence>
<evidence type="ECO:0000259" key="8">
    <source>
        <dbReference type="Pfam" id="PF02470"/>
    </source>
</evidence>
<feature type="domain" description="Mce/MlaD" evidence="8">
    <location>
        <begin position="629"/>
        <end position="684"/>
    </location>
</feature>
<keyword evidence="4 7" id="KW-0812">Transmembrane</keyword>
<evidence type="ECO:0000256" key="6">
    <source>
        <dbReference type="ARBA" id="ARBA00023136"/>
    </source>
</evidence>
<reference evidence="9 10" key="1">
    <citation type="submission" date="2023-03" db="EMBL/GenBank/DDBJ databases">
        <title>Draft genome sequence of Thalassotalea eurytherma JCM 18482T.</title>
        <authorList>
            <person name="Sawabe T."/>
        </authorList>
    </citation>
    <scope>NUCLEOTIDE SEQUENCE [LARGE SCALE GENOMIC DNA]</scope>
    <source>
        <strain evidence="9 10">JCM 18482</strain>
    </source>
</reference>
<dbReference type="EMBL" id="BSSU01000007">
    <property type="protein sequence ID" value="GLX82158.1"/>
    <property type="molecule type" value="Genomic_DNA"/>
</dbReference>
<organism evidence="9 10">
    <name type="scientific">Thalassotalea eurytherma</name>
    <dbReference type="NCBI Taxonomy" id="1144278"/>
    <lineage>
        <taxon>Bacteria</taxon>
        <taxon>Pseudomonadati</taxon>
        <taxon>Pseudomonadota</taxon>
        <taxon>Gammaproteobacteria</taxon>
        <taxon>Alteromonadales</taxon>
        <taxon>Colwelliaceae</taxon>
        <taxon>Thalassotalea</taxon>
    </lineage>
</organism>
<evidence type="ECO:0000313" key="10">
    <source>
        <dbReference type="Proteomes" id="UP001157133"/>
    </source>
</evidence>
<dbReference type="PANTHER" id="PTHR30462:SF0">
    <property type="entry name" value="INTERMEMBRANE TRANSPORT PROTEIN YEBT"/>
    <property type="match status" value="1"/>
</dbReference>
<proteinExistence type="predicted"/>
<dbReference type="InterPro" id="IPR051800">
    <property type="entry name" value="PqiA-PqiB_transport"/>
</dbReference>
<evidence type="ECO:0000313" key="9">
    <source>
        <dbReference type="EMBL" id="GLX82158.1"/>
    </source>
</evidence>
<evidence type="ECO:0000256" key="4">
    <source>
        <dbReference type="ARBA" id="ARBA00022692"/>
    </source>
</evidence>
<feature type="domain" description="Mce/MlaD" evidence="8">
    <location>
        <begin position="157"/>
        <end position="217"/>
    </location>
</feature>
<evidence type="ECO:0000256" key="7">
    <source>
        <dbReference type="SAM" id="Phobius"/>
    </source>
</evidence>
<dbReference type="RefSeq" id="WP_284207515.1">
    <property type="nucleotide sequence ID" value="NZ_BSSU01000007.1"/>
</dbReference>
<name>A0ABQ6H1T2_9GAMM</name>
<evidence type="ECO:0000256" key="5">
    <source>
        <dbReference type="ARBA" id="ARBA00022989"/>
    </source>
</evidence>
<feature type="domain" description="Mce/MlaD" evidence="8">
    <location>
        <begin position="281"/>
        <end position="353"/>
    </location>
</feature>
<dbReference type="PANTHER" id="PTHR30462">
    <property type="entry name" value="INTERMEMBRANE TRANSPORT PROTEIN PQIB-RELATED"/>
    <property type="match status" value="1"/>
</dbReference>
<feature type="domain" description="Mce/MlaD" evidence="8">
    <location>
        <begin position="40"/>
        <end position="130"/>
    </location>
</feature>
<keyword evidence="5 7" id="KW-1133">Transmembrane helix</keyword>
<dbReference type="Pfam" id="PF02470">
    <property type="entry name" value="MlaD"/>
    <property type="match status" value="5"/>
</dbReference>
<feature type="domain" description="Mce/MlaD" evidence="8">
    <location>
        <begin position="871"/>
        <end position="927"/>
    </location>
</feature>
<keyword evidence="3" id="KW-0997">Cell inner membrane</keyword>
<comment type="caution">
    <text evidence="9">The sequence shown here is derived from an EMBL/GenBank/DDBJ whole genome shotgun (WGS) entry which is preliminary data.</text>
</comment>
<sequence>MTDQPANVVNRSGVSAIWLVPFIAFVFVGWLIIKSAANQGVFITIEFESANGITVGQTEVRYRGLTAGKVTNLTVSDSLESVIVEVEMIGSTAEALTDNTQFWFVTADVSLQGIKGLDTLISGSYINMKPDLTGLGEAKRSFVGLTEQPPLDMTTPGLHIKLLANTLGSIEKNSPVTFKQLTVGYVSGYRYLQASNQVEIDVFIEPEFSQLVNTSSRFWNASGIAVTGSISDGITVRTQSLASIIAGGIAFDHDAQSSDMGKIESGKRFTLHKDFETAKLGYEVELTFSWDSGIEQGAPVVYHGMSIGRVDEITSIDADKHMLSAKAKINPRLAPYLTNKTQFYVVSPNIDLGGVTNLSTLLKGAHLSVVLSEDGQQETAFTVLNKKPPLSYQEPGVHLTLKAKELQSVTVGSGIFYKEQKVGNVQSLQPQGPDAFDISIFIEPEYAQYVSQDSRFWHASGVKISAGLQGVKIETPAIQALLKGGIAFDTGILKDSDTPSNGSEFFLYDSQDIAKQRVEFTLAYPPQLTDIKPDMRIIYQDLEIGSLHATSTDGKVAYAQGGLLPEYKFLLTHSAQFFLVKPEISLSGITDTTALFGGAYVSLYAGEGTAQKEFVLSQHPPKKPLHAEGLQLVLKAAHGGGISRYSKVSYRGITVGQIDHVALSEEPEFVDVHITIDSEHQHLISPFTRFYNAGGINVQGNIANFSVKTETLDSVVKGGISFLNPDVAEQQDLAVEEGISYRLFVDKYQAKTAGKSISIYFKDYADVKAGMPIIHRGQQVGELNKLIFKEDDLGVTAIGFLNDLGKGLAKKGSQFWLDRPQVGLVGNKNVSELISGGSISMLPGDGQPTEHFVAKSYEPAVKTLAYGLNLTLKAKARGSLRVGNPVLYRQVKVGEVIGVELAPTADHVLIYLNIPERFAPLVQTNSKFWNASGLKFDGGLFSGVSVEASTIETLIAGGIEFATPPEMPAETNVPQTIFQLHTEMDEGWLDWQPQISLLTTD</sequence>